<evidence type="ECO:0000313" key="3">
    <source>
        <dbReference type="Proteomes" id="UP000187609"/>
    </source>
</evidence>
<dbReference type="Gramene" id="OIT33099">
    <property type="protein sequence ID" value="OIT33099"/>
    <property type="gene ID" value="A4A49_15338"/>
</dbReference>
<feature type="signal peptide" evidence="1">
    <location>
        <begin position="1"/>
        <end position="24"/>
    </location>
</feature>
<organism evidence="2 3">
    <name type="scientific">Nicotiana attenuata</name>
    <name type="common">Coyote tobacco</name>
    <dbReference type="NCBI Taxonomy" id="49451"/>
    <lineage>
        <taxon>Eukaryota</taxon>
        <taxon>Viridiplantae</taxon>
        <taxon>Streptophyta</taxon>
        <taxon>Embryophyta</taxon>
        <taxon>Tracheophyta</taxon>
        <taxon>Spermatophyta</taxon>
        <taxon>Magnoliopsida</taxon>
        <taxon>eudicotyledons</taxon>
        <taxon>Gunneridae</taxon>
        <taxon>Pentapetalae</taxon>
        <taxon>asterids</taxon>
        <taxon>lamiids</taxon>
        <taxon>Solanales</taxon>
        <taxon>Solanaceae</taxon>
        <taxon>Nicotianoideae</taxon>
        <taxon>Nicotianeae</taxon>
        <taxon>Nicotiana</taxon>
    </lineage>
</organism>
<evidence type="ECO:0008006" key="4">
    <source>
        <dbReference type="Google" id="ProtNLM"/>
    </source>
</evidence>
<name>A0A314KWF3_NICAT</name>
<comment type="caution">
    <text evidence="2">The sequence shown here is derived from an EMBL/GenBank/DDBJ whole genome shotgun (WGS) entry which is preliminary data.</text>
</comment>
<protein>
    <recommendedName>
        <fullName evidence="4">Defensin-like protein</fullName>
    </recommendedName>
</protein>
<keyword evidence="3" id="KW-1185">Reference proteome</keyword>
<dbReference type="AlphaFoldDB" id="A0A314KWF3"/>
<dbReference type="EMBL" id="MJEQ01000942">
    <property type="protein sequence ID" value="OIT33099.1"/>
    <property type="molecule type" value="Genomic_DNA"/>
</dbReference>
<reference evidence="2" key="1">
    <citation type="submission" date="2016-11" db="EMBL/GenBank/DDBJ databases">
        <title>The genome of Nicotiana attenuata.</title>
        <authorList>
            <person name="Xu S."/>
            <person name="Brockmoeller T."/>
            <person name="Gaquerel E."/>
            <person name="Navarro A."/>
            <person name="Kuhl H."/>
            <person name="Gase K."/>
            <person name="Ling Z."/>
            <person name="Zhou W."/>
            <person name="Kreitzer C."/>
            <person name="Stanke M."/>
            <person name="Tang H."/>
            <person name="Lyons E."/>
            <person name="Pandey P."/>
            <person name="Pandey S.P."/>
            <person name="Timmermann B."/>
            <person name="Baldwin I.T."/>
        </authorList>
    </citation>
    <scope>NUCLEOTIDE SEQUENCE [LARGE SCALE GENOMIC DNA]</scope>
    <source>
        <strain evidence="2">UT</strain>
    </source>
</reference>
<evidence type="ECO:0000256" key="1">
    <source>
        <dbReference type="SAM" id="SignalP"/>
    </source>
</evidence>
<dbReference type="Proteomes" id="UP000187609">
    <property type="component" value="Unassembled WGS sequence"/>
</dbReference>
<feature type="chain" id="PRO_5016462439" description="Defensin-like protein" evidence="1">
    <location>
        <begin position="25"/>
        <end position="85"/>
    </location>
</feature>
<evidence type="ECO:0000313" key="2">
    <source>
        <dbReference type="EMBL" id="OIT33099.1"/>
    </source>
</evidence>
<proteinExistence type="predicted"/>
<gene>
    <name evidence="2" type="ORF">A4A49_15338</name>
</gene>
<accession>A0A314KWF3</accession>
<sequence>MKNFSIIVALIFTLFIGLGTKTRGQKVCLVPQAVAKPCDPKDCNTQCSLHWVGIPSPGNITGPLLGANCFSGQCFCTFCCLFGCN</sequence>
<keyword evidence="1" id="KW-0732">Signal</keyword>